<protein>
    <submittedName>
        <fullName evidence="8">Diguanylate cyclase</fullName>
    </submittedName>
</protein>
<dbReference type="Gene3D" id="3.30.450.20">
    <property type="entry name" value="PAS domain"/>
    <property type="match status" value="2"/>
</dbReference>
<evidence type="ECO:0000256" key="6">
    <source>
        <dbReference type="SAM" id="Phobius"/>
    </source>
</evidence>
<evidence type="ECO:0000313" key="9">
    <source>
        <dbReference type="Proteomes" id="UP000240419"/>
    </source>
</evidence>
<dbReference type="Gene3D" id="3.30.70.270">
    <property type="match status" value="1"/>
</dbReference>
<dbReference type="EMBL" id="PXZM01000038">
    <property type="protein sequence ID" value="PSJ90161.1"/>
    <property type="molecule type" value="Genomic_DNA"/>
</dbReference>
<proteinExistence type="predicted"/>
<feature type="transmembrane region" description="Helical" evidence="6">
    <location>
        <begin position="294"/>
        <end position="313"/>
    </location>
</feature>
<dbReference type="GO" id="GO:0005886">
    <property type="term" value="C:plasma membrane"/>
    <property type="evidence" value="ECO:0007669"/>
    <property type="project" value="UniProtKB-SubCell"/>
</dbReference>
<dbReference type="CDD" id="cd01949">
    <property type="entry name" value="GGDEF"/>
    <property type="match status" value="1"/>
</dbReference>
<dbReference type="Pfam" id="PF00990">
    <property type="entry name" value="GGDEF"/>
    <property type="match status" value="1"/>
</dbReference>
<dbReference type="GO" id="GO:0052621">
    <property type="term" value="F:diguanylate cyclase activity"/>
    <property type="evidence" value="ECO:0007669"/>
    <property type="project" value="TreeGrafter"/>
</dbReference>
<dbReference type="PANTHER" id="PTHR45138:SF9">
    <property type="entry name" value="DIGUANYLATE CYCLASE DGCM-RELATED"/>
    <property type="match status" value="1"/>
</dbReference>
<keyword evidence="3 6" id="KW-0812">Transmembrane</keyword>
<dbReference type="Pfam" id="PF02743">
    <property type="entry name" value="dCache_1"/>
    <property type="match status" value="1"/>
</dbReference>
<gene>
    <name evidence="8" type="ORF">C7R93_22555</name>
</gene>
<dbReference type="Proteomes" id="UP000240419">
    <property type="component" value="Unassembled WGS sequence"/>
</dbReference>
<dbReference type="InterPro" id="IPR029151">
    <property type="entry name" value="Sensor-like_sf"/>
</dbReference>
<dbReference type="InterPro" id="IPR033479">
    <property type="entry name" value="dCache_1"/>
</dbReference>
<dbReference type="InterPro" id="IPR029787">
    <property type="entry name" value="Nucleotide_cyclase"/>
</dbReference>
<dbReference type="OrthoDB" id="9759607at2"/>
<dbReference type="SUPFAM" id="SSF103190">
    <property type="entry name" value="Sensory domain-like"/>
    <property type="match status" value="1"/>
</dbReference>
<evidence type="ECO:0000313" key="8">
    <source>
        <dbReference type="EMBL" id="PSJ90161.1"/>
    </source>
</evidence>
<organism evidence="8 9">
    <name type="scientific">Brevibacillus fortis</name>
    <dbReference type="NCBI Taxonomy" id="2126352"/>
    <lineage>
        <taxon>Bacteria</taxon>
        <taxon>Bacillati</taxon>
        <taxon>Bacillota</taxon>
        <taxon>Bacilli</taxon>
        <taxon>Bacillales</taxon>
        <taxon>Paenibacillaceae</taxon>
        <taxon>Brevibacillus</taxon>
    </lineage>
</organism>
<keyword evidence="5 6" id="KW-0472">Membrane</keyword>
<keyword evidence="4 6" id="KW-1133">Transmembrane helix</keyword>
<dbReference type="CDD" id="cd18774">
    <property type="entry name" value="PDC2_HK_sensor"/>
    <property type="match status" value="1"/>
</dbReference>
<dbReference type="InterPro" id="IPR050469">
    <property type="entry name" value="Diguanylate_Cyclase"/>
</dbReference>
<evidence type="ECO:0000256" key="1">
    <source>
        <dbReference type="ARBA" id="ARBA00004651"/>
    </source>
</evidence>
<dbReference type="SUPFAM" id="SSF55073">
    <property type="entry name" value="Nucleotide cyclase"/>
    <property type="match status" value="1"/>
</dbReference>
<dbReference type="InterPro" id="IPR000160">
    <property type="entry name" value="GGDEF_dom"/>
</dbReference>
<evidence type="ECO:0000259" key="7">
    <source>
        <dbReference type="PROSITE" id="PS50887"/>
    </source>
</evidence>
<keyword evidence="2" id="KW-1003">Cell membrane</keyword>
<evidence type="ECO:0000256" key="2">
    <source>
        <dbReference type="ARBA" id="ARBA00022475"/>
    </source>
</evidence>
<name>A0A2P7UT53_9BACL</name>
<dbReference type="NCBIfam" id="TIGR00254">
    <property type="entry name" value="GGDEF"/>
    <property type="match status" value="1"/>
</dbReference>
<reference evidence="8 9" key="1">
    <citation type="submission" date="2018-03" db="EMBL/GenBank/DDBJ databases">
        <title>Brevisbacillus phylogenomics.</title>
        <authorList>
            <person name="Dunlap C."/>
        </authorList>
    </citation>
    <scope>NUCLEOTIDE SEQUENCE [LARGE SCALE GENOMIC DNA]</scope>
    <source>
        <strain evidence="8 9">NRRL NRS-1210</strain>
    </source>
</reference>
<dbReference type="RefSeq" id="WP_106840926.1">
    <property type="nucleotide sequence ID" value="NZ_JBCNIW010000017.1"/>
</dbReference>
<dbReference type="SMART" id="SM00267">
    <property type="entry name" value="GGDEF"/>
    <property type="match status" value="1"/>
</dbReference>
<dbReference type="FunFam" id="3.30.70.270:FF:000001">
    <property type="entry name" value="Diguanylate cyclase domain protein"/>
    <property type="match status" value="1"/>
</dbReference>
<evidence type="ECO:0000256" key="3">
    <source>
        <dbReference type="ARBA" id="ARBA00022692"/>
    </source>
</evidence>
<feature type="transmembrane region" description="Helical" evidence="6">
    <location>
        <begin position="16"/>
        <end position="40"/>
    </location>
</feature>
<evidence type="ECO:0000256" key="4">
    <source>
        <dbReference type="ARBA" id="ARBA00022989"/>
    </source>
</evidence>
<dbReference type="PROSITE" id="PS50887">
    <property type="entry name" value="GGDEF"/>
    <property type="match status" value="1"/>
</dbReference>
<comment type="subcellular location">
    <subcellularLocation>
        <location evidence="1">Cell membrane</location>
        <topology evidence="1">Multi-pass membrane protein</topology>
    </subcellularLocation>
</comment>
<dbReference type="InterPro" id="IPR043128">
    <property type="entry name" value="Rev_trsase/Diguanyl_cyclase"/>
</dbReference>
<feature type="domain" description="GGDEF" evidence="7">
    <location>
        <begin position="399"/>
        <end position="529"/>
    </location>
</feature>
<accession>A0A2P7UT53</accession>
<dbReference type="PANTHER" id="PTHR45138">
    <property type="entry name" value="REGULATORY COMPONENTS OF SENSORY TRANSDUCTION SYSTEM"/>
    <property type="match status" value="1"/>
</dbReference>
<dbReference type="CDD" id="cd18773">
    <property type="entry name" value="PDC1_HK_sensor"/>
    <property type="match status" value="1"/>
</dbReference>
<sequence length="533" mass="59267">MPVLQKNAKHSKKISLVTLLTGLVSLSVVLTVTILLISFYQSKKEALIHTTLTLNHTSALKMSHTIDALIKSMRSSLQHSASIFSDMHTMNADEIHAKLELIRRTNNYFNSITVVDETGLVQSVSPESIGTAGIYLRTEAAKTVLALKKPYISVPYMTANSKRLVVLISEPIFDKGGIYRGFIGGTISLHEENILNTILGSNPTDELGSSFYIVGSDGHLLFHRDASRIGEDISANPAVHKLIQGQSGYEQIVNLRGQTELAAYVKVPENDWGVVVVSHISVVYEQVNRDIQRVLLYTLPPFLLLMLVVIGLARKVARPFVSLADLVSKAGREEIEFSEGKQHWNREAELLTRAIRFTLNDIKKQTDQLAHDARTDPLTGLTNRRTLEETMQKWIIEQIPFSLIMMDLDRFKSINDTYGHQSGDEVLKHFAKMISSSLRPEDVSSRFGGEEFVVLVSHAGLEEAYQVAERIRHALETSSNPIGHPLTVSQGIAHYPSHAVSAEDLMYVADEAMYKAKRSGRNQTVIAEVSEPC</sequence>
<comment type="caution">
    <text evidence="8">The sequence shown here is derived from an EMBL/GenBank/DDBJ whole genome shotgun (WGS) entry which is preliminary data.</text>
</comment>
<dbReference type="AlphaFoldDB" id="A0A2P7UT53"/>
<evidence type="ECO:0000256" key="5">
    <source>
        <dbReference type="ARBA" id="ARBA00023136"/>
    </source>
</evidence>
<keyword evidence="9" id="KW-1185">Reference proteome</keyword>